<evidence type="ECO:0000313" key="2">
    <source>
        <dbReference type="EMBL" id="KKB08004.1"/>
    </source>
</evidence>
<feature type="transmembrane region" description="Helical" evidence="1">
    <location>
        <begin position="12"/>
        <end position="32"/>
    </location>
</feature>
<evidence type="ECO:0000313" key="3">
    <source>
        <dbReference type="Proteomes" id="UP000033649"/>
    </source>
</evidence>
<sequence>MSLEPLLSASPTIQIHAFAAMGAFVLGGIVLFRRKGDGPHRRLGRFWVILMLVTALSSLFIWQTRTFGLFSPIHLLSLLTLGSLWLGILYARRRNIRAHMAVMQSLYLGALVIAGWFTFMPGRIMNKVVFGPDGGSPLASAAFLATSIIFGAALVWLVRRASGHFRRPRPA</sequence>
<gene>
    <name evidence="2" type="ORF">VE26_15565</name>
</gene>
<feature type="transmembrane region" description="Helical" evidence="1">
    <location>
        <begin position="139"/>
        <end position="158"/>
    </location>
</feature>
<dbReference type="Pfam" id="PF10067">
    <property type="entry name" value="DUF2306"/>
    <property type="match status" value="1"/>
</dbReference>
<reference evidence="2 3" key="1">
    <citation type="submission" date="2015-03" db="EMBL/GenBank/DDBJ databases">
        <authorList>
            <person name="Hassan Y."/>
            <person name="Lepp D."/>
            <person name="Li X.-Z."/>
            <person name="Zhou T."/>
        </authorList>
    </citation>
    <scope>NUCLEOTIDE SEQUENCE [LARGE SCALE GENOMIC DNA]</scope>
    <source>
        <strain evidence="2 3">IPL18</strain>
    </source>
</reference>
<dbReference type="RefSeq" id="WP_046106033.1">
    <property type="nucleotide sequence ID" value="NZ_JZEY01000061.1"/>
</dbReference>
<comment type="caution">
    <text evidence="2">The sequence shown here is derived from an EMBL/GenBank/DDBJ whole genome shotgun (WGS) entry which is preliminary data.</text>
</comment>
<organism evidence="2 3">
    <name type="scientific">Devosia chinhatensis</name>
    <dbReference type="NCBI Taxonomy" id="429727"/>
    <lineage>
        <taxon>Bacteria</taxon>
        <taxon>Pseudomonadati</taxon>
        <taxon>Pseudomonadota</taxon>
        <taxon>Alphaproteobacteria</taxon>
        <taxon>Hyphomicrobiales</taxon>
        <taxon>Devosiaceae</taxon>
        <taxon>Devosia</taxon>
    </lineage>
</organism>
<feature type="transmembrane region" description="Helical" evidence="1">
    <location>
        <begin position="98"/>
        <end position="119"/>
    </location>
</feature>
<keyword evidence="3" id="KW-1185">Reference proteome</keyword>
<proteinExistence type="predicted"/>
<evidence type="ECO:0000256" key="1">
    <source>
        <dbReference type="SAM" id="Phobius"/>
    </source>
</evidence>
<accession>A0A0F5FGH4</accession>
<protein>
    <recommendedName>
        <fullName evidence="4">DUF2306 domain-containing protein</fullName>
    </recommendedName>
</protein>
<keyword evidence="1" id="KW-0472">Membrane</keyword>
<dbReference type="OrthoDB" id="9815686at2"/>
<keyword evidence="1" id="KW-1133">Transmembrane helix</keyword>
<keyword evidence="1" id="KW-0812">Transmembrane</keyword>
<feature type="transmembrane region" description="Helical" evidence="1">
    <location>
        <begin position="69"/>
        <end position="91"/>
    </location>
</feature>
<name>A0A0F5FGH4_9HYPH</name>
<dbReference type="EMBL" id="JZEY01000061">
    <property type="protein sequence ID" value="KKB08004.1"/>
    <property type="molecule type" value="Genomic_DNA"/>
</dbReference>
<evidence type="ECO:0008006" key="4">
    <source>
        <dbReference type="Google" id="ProtNLM"/>
    </source>
</evidence>
<feature type="transmembrane region" description="Helical" evidence="1">
    <location>
        <begin position="44"/>
        <end position="63"/>
    </location>
</feature>
<dbReference type="PATRIC" id="fig|429727.3.peg.3188"/>
<dbReference type="Proteomes" id="UP000033649">
    <property type="component" value="Unassembled WGS sequence"/>
</dbReference>
<dbReference type="InterPro" id="IPR018750">
    <property type="entry name" value="DUF2306_membrane"/>
</dbReference>
<dbReference type="AlphaFoldDB" id="A0A0F5FGH4"/>